<feature type="domain" description="Cytidyltransferase-like" evidence="3">
    <location>
        <begin position="8"/>
        <end position="134"/>
    </location>
</feature>
<evidence type="ECO:0000256" key="2">
    <source>
        <dbReference type="ARBA" id="ARBA00022695"/>
    </source>
</evidence>
<dbReference type="RefSeq" id="WP_117996839.1">
    <property type="nucleotide sequence ID" value="NZ_QSHL01000001.1"/>
</dbReference>
<dbReference type="PANTHER" id="PTHR43793:SF1">
    <property type="entry name" value="FAD SYNTHASE"/>
    <property type="match status" value="1"/>
</dbReference>
<dbReference type="GO" id="GO:0016779">
    <property type="term" value="F:nucleotidyltransferase activity"/>
    <property type="evidence" value="ECO:0007669"/>
    <property type="project" value="UniProtKB-KW"/>
</dbReference>
<dbReference type="EMBL" id="QSHL01000001">
    <property type="protein sequence ID" value="RHC10332.1"/>
    <property type="molecule type" value="Genomic_DNA"/>
</dbReference>
<organism evidence="4 5">
    <name type="scientific">Blautia obeum</name>
    <dbReference type="NCBI Taxonomy" id="40520"/>
    <lineage>
        <taxon>Bacteria</taxon>
        <taxon>Bacillati</taxon>
        <taxon>Bacillota</taxon>
        <taxon>Clostridia</taxon>
        <taxon>Lachnospirales</taxon>
        <taxon>Lachnospiraceae</taxon>
        <taxon>Blautia</taxon>
    </lineage>
</organism>
<gene>
    <name evidence="4" type="ORF">DW859_02660</name>
</gene>
<protein>
    <submittedName>
        <fullName evidence="4">Glycerol-3-phosphate cytidylyltransferase</fullName>
    </submittedName>
</protein>
<sequence>MKYKKGFICGFFDLIHDGHIDILRQAKEQCEYLIVGVGTDEFMKERKGRNSVLTYEQRCTVVKAIRYVDEVVPEEDLDKLAAWKKYQFDVMFAGDDHLKELIYIDATKRLKENGVSTIYIPRRLNISSTKLREKVLKIQRQK</sequence>
<comment type="caution">
    <text evidence="4">The sequence shown here is derived from an EMBL/GenBank/DDBJ whole genome shotgun (WGS) entry which is preliminary data.</text>
</comment>
<dbReference type="Proteomes" id="UP000265808">
    <property type="component" value="Unassembled WGS sequence"/>
</dbReference>
<dbReference type="AlphaFoldDB" id="A0A454HM33"/>
<evidence type="ECO:0000256" key="1">
    <source>
        <dbReference type="ARBA" id="ARBA00022679"/>
    </source>
</evidence>
<dbReference type="SUPFAM" id="SSF52374">
    <property type="entry name" value="Nucleotidylyl transferase"/>
    <property type="match status" value="1"/>
</dbReference>
<proteinExistence type="predicted"/>
<dbReference type="Pfam" id="PF01467">
    <property type="entry name" value="CTP_transf_like"/>
    <property type="match status" value="1"/>
</dbReference>
<keyword evidence="1 4" id="KW-0808">Transferase</keyword>
<evidence type="ECO:0000313" key="4">
    <source>
        <dbReference type="EMBL" id="RHC10332.1"/>
    </source>
</evidence>
<reference evidence="4 5" key="1">
    <citation type="submission" date="2018-08" db="EMBL/GenBank/DDBJ databases">
        <title>A genome reference for cultivated species of the human gut microbiota.</title>
        <authorList>
            <person name="Zou Y."/>
            <person name="Xue W."/>
            <person name="Luo G."/>
        </authorList>
    </citation>
    <scope>NUCLEOTIDE SEQUENCE [LARGE SCALE GENOMIC DNA]</scope>
    <source>
        <strain evidence="4 5">AM37-4AC</strain>
    </source>
</reference>
<evidence type="ECO:0000259" key="3">
    <source>
        <dbReference type="Pfam" id="PF01467"/>
    </source>
</evidence>
<dbReference type="Gene3D" id="3.40.50.620">
    <property type="entry name" value="HUPs"/>
    <property type="match status" value="1"/>
</dbReference>
<dbReference type="InterPro" id="IPR050385">
    <property type="entry name" value="Archaeal_FAD_synthase"/>
</dbReference>
<dbReference type="InterPro" id="IPR004821">
    <property type="entry name" value="Cyt_trans-like"/>
</dbReference>
<name>A0A454HM33_9FIRM</name>
<evidence type="ECO:0000313" key="5">
    <source>
        <dbReference type="Proteomes" id="UP000265808"/>
    </source>
</evidence>
<keyword evidence="2 4" id="KW-0548">Nucleotidyltransferase</keyword>
<dbReference type="InterPro" id="IPR014729">
    <property type="entry name" value="Rossmann-like_a/b/a_fold"/>
</dbReference>
<accession>A0A454HM33</accession>
<dbReference type="NCBIfam" id="TIGR00125">
    <property type="entry name" value="cyt_tran_rel"/>
    <property type="match status" value="1"/>
</dbReference>
<dbReference type="PANTHER" id="PTHR43793">
    <property type="entry name" value="FAD SYNTHASE"/>
    <property type="match status" value="1"/>
</dbReference>